<organism evidence="1">
    <name type="scientific">Arundo donax</name>
    <name type="common">Giant reed</name>
    <name type="synonym">Donax arundinaceus</name>
    <dbReference type="NCBI Taxonomy" id="35708"/>
    <lineage>
        <taxon>Eukaryota</taxon>
        <taxon>Viridiplantae</taxon>
        <taxon>Streptophyta</taxon>
        <taxon>Embryophyta</taxon>
        <taxon>Tracheophyta</taxon>
        <taxon>Spermatophyta</taxon>
        <taxon>Magnoliopsida</taxon>
        <taxon>Liliopsida</taxon>
        <taxon>Poales</taxon>
        <taxon>Poaceae</taxon>
        <taxon>PACMAD clade</taxon>
        <taxon>Arundinoideae</taxon>
        <taxon>Arundineae</taxon>
        <taxon>Arundo</taxon>
    </lineage>
</organism>
<evidence type="ECO:0000313" key="1">
    <source>
        <dbReference type="EMBL" id="JAD18080.1"/>
    </source>
</evidence>
<proteinExistence type="predicted"/>
<name>A0A0A8XZJ6_ARUDO</name>
<reference evidence="1" key="1">
    <citation type="submission" date="2014-09" db="EMBL/GenBank/DDBJ databases">
        <authorList>
            <person name="Magalhaes I.L.F."/>
            <person name="Oliveira U."/>
            <person name="Santos F.R."/>
            <person name="Vidigal T.H.D.A."/>
            <person name="Brescovit A.D."/>
            <person name="Santos A.J."/>
        </authorList>
    </citation>
    <scope>NUCLEOTIDE SEQUENCE</scope>
    <source>
        <tissue evidence="1">Shoot tissue taken approximately 20 cm above the soil surface</tissue>
    </source>
</reference>
<accession>A0A0A8XZJ6</accession>
<reference evidence="1" key="2">
    <citation type="journal article" date="2015" name="Data Brief">
        <title>Shoot transcriptome of the giant reed, Arundo donax.</title>
        <authorList>
            <person name="Barrero R.A."/>
            <person name="Guerrero F.D."/>
            <person name="Moolhuijzen P."/>
            <person name="Goolsby J.A."/>
            <person name="Tidwell J."/>
            <person name="Bellgard S.E."/>
            <person name="Bellgard M.I."/>
        </authorList>
    </citation>
    <scope>NUCLEOTIDE SEQUENCE</scope>
    <source>
        <tissue evidence="1">Shoot tissue taken approximately 20 cm above the soil surface</tissue>
    </source>
</reference>
<dbReference type="EMBL" id="GBRH01279815">
    <property type="protein sequence ID" value="JAD18080.1"/>
    <property type="molecule type" value="Transcribed_RNA"/>
</dbReference>
<protein>
    <submittedName>
        <fullName evidence="1">Uncharacterized protein</fullName>
    </submittedName>
</protein>
<sequence length="62" mass="7060">MSASQDDCFETFLVLVLLSSCNQNQLIHSFPHISNFHSNMICTHGINIVFFPYTSWHAQETG</sequence>
<dbReference type="AlphaFoldDB" id="A0A0A8XZJ6"/>